<dbReference type="GO" id="GO:0006508">
    <property type="term" value="P:proteolysis"/>
    <property type="evidence" value="ECO:0007669"/>
    <property type="project" value="UniProtKB-KW"/>
</dbReference>
<reference evidence="9" key="1">
    <citation type="submission" date="2017-09" db="EMBL/GenBank/DDBJ databases">
        <title>Complete Genome Sequence of ansamitocin-producing Bacterium Actinosynnema pretiosum X47.</title>
        <authorList>
            <person name="Cao G."/>
            <person name="Zong G."/>
            <person name="Zhong C."/>
            <person name="Fu J."/>
        </authorList>
    </citation>
    <scope>NUCLEOTIDE SEQUENCE [LARGE SCALE GENOMIC DNA]</scope>
    <source>
        <strain evidence="9">X47</strain>
    </source>
</reference>
<dbReference type="InterPro" id="IPR027461">
    <property type="entry name" value="Carboxypeptidase_A_C_sf"/>
</dbReference>
<organism evidence="9 10">
    <name type="scientific">Actinosynnema pretiosum</name>
    <dbReference type="NCBI Taxonomy" id="42197"/>
    <lineage>
        <taxon>Bacteria</taxon>
        <taxon>Bacillati</taxon>
        <taxon>Actinomycetota</taxon>
        <taxon>Actinomycetes</taxon>
        <taxon>Pseudonocardiales</taxon>
        <taxon>Pseudonocardiaceae</taxon>
        <taxon>Actinosynnema</taxon>
    </lineage>
</organism>
<feature type="domain" description="LD-carboxypeptidase N-terminal" evidence="7">
    <location>
        <begin position="11"/>
        <end position="130"/>
    </location>
</feature>
<keyword evidence="5" id="KW-0720">Serine protease</keyword>
<dbReference type="RefSeq" id="WP_096494410.1">
    <property type="nucleotide sequence ID" value="NZ_CP023445.1"/>
</dbReference>
<evidence type="ECO:0000313" key="10">
    <source>
        <dbReference type="Proteomes" id="UP000218505"/>
    </source>
</evidence>
<dbReference type="PIRSF" id="PIRSF028757">
    <property type="entry name" value="LD-carboxypeptidase"/>
    <property type="match status" value="1"/>
</dbReference>
<dbReference type="GO" id="GO:0008236">
    <property type="term" value="F:serine-type peptidase activity"/>
    <property type="evidence" value="ECO:0007669"/>
    <property type="project" value="UniProtKB-KW"/>
</dbReference>
<evidence type="ECO:0000259" key="8">
    <source>
        <dbReference type="Pfam" id="PF17676"/>
    </source>
</evidence>
<name>A0A290Z760_9PSEU</name>
<dbReference type="Pfam" id="PF02016">
    <property type="entry name" value="Peptidase_S66"/>
    <property type="match status" value="1"/>
</dbReference>
<accession>A0A290Z760</accession>
<evidence type="ECO:0000313" key="9">
    <source>
        <dbReference type="EMBL" id="ATE54860.1"/>
    </source>
</evidence>
<dbReference type="Gene3D" id="3.40.50.10740">
    <property type="entry name" value="Class I glutamine amidotransferase-like"/>
    <property type="match status" value="1"/>
</dbReference>
<dbReference type="InterPro" id="IPR003507">
    <property type="entry name" value="S66_fam"/>
</dbReference>
<feature type="active site" description="Charge relay system" evidence="6">
    <location>
        <position position="259"/>
    </location>
</feature>
<dbReference type="SUPFAM" id="SSF52317">
    <property type="entry name" value="Class I glutamine amidotransferase-like"/>
    <property type="match status" value="1"/>
</dbReference>
<gene>
    <name evidence="9" type="ORF">CNX65_17530</name>
</gene>
<dbReference type="GO" id="GO:0004180">
    <property type="term" value="F:carboxypeptidase activity"/>
    <property type="evidence" value="ECO:0007669"/>
    <property type="project" value="UniProtKB-KW"/>
</dbReference>
<feature type="active site" description="Nucleophile" evidence="6">
    <location>
        <position position="111"/>
    </location>
</feature>
<evidence type="ECO:0000256" key="2">
    <source>
        <dbReference type="ARBA" id="ARBA00022645"/>
    </source>
</evidence>
<dbReference type="Gene3D" id="3.50.30.60">
    <property type="entry name" value="LD-carboxypeptidase A C-terminal domain-like"/>
    <property type="match status" value="1"/>
</dbReference>
<dbReference type="InterPro" id="IPR027478">
    <property type="entry name" value="LdcA_N"/>
</dbReference>
<evidence type="ECO:0000256" key="1">
    <source>
        <dbReference type="ARBA" id="ARBA00010233"/>
    </source>
</evidence>
<dbReference type="InterPro" id="IPR040449">
    <property type="entry name" value="Peptidase_S66_N"/>
</dbReference>
<evidence type="ECO:0000256" key="4">
    <source>
        <dbReference type="ARBA" id="ARBA00022801"/>
    </source>
</evidence>
<dbReference type="InterPro" id="IPR040921">
    <property type="entry name" value="Peptidase_S66C"/>
</dbReference>
<protein>
    <submittedName>
        <fullName evidence="9">LD-carboxypeptidase</fullName>
    </submittedName>
</protein>
<dbReference type="PANTHER" id="PTHR30237">
    <property type="entry name" value="MURAMOYLTETRAPEPTIDE CARBOXYPEPTIDASE"/>
    <property type="match status" value="1"/>
</dbReference>
<dbReference type="Pfam" id="PF17676">
    <property type="entry name" value="Peptidase_S66C"/>
    <property type="match status" value="1"/>
</dbReference>
<sequence length="300" mass="30628">MSGLLAPGDRVVVVSPSSASPAEDVDAGVALLRGWGLDAVAAPHAKDYHPGLRYLAGTDPDRAADLTAALVDPAVRGVLCARGGYGAQRMVDLVDWPSVAAAEPSVFVGSSDATALHERFSAFGLASWFGPMVATPAFLSDAVARENLRRALFEGVRSYSGVPVVGGRASGVAFGGNLSLLGPPPPEGAVVLVEEVGEEPYRVDRMLTALRRSGWFGGVAAVVLGSWDGCGDRSVVDEVLADRLGTLGVPVLGDAGFGHCPEQVTVPLGVRVEVDADAGVVTVLDPAGSGGPRPLLDVAS</sequence>
<evidence type="ECO:0000256" key="5">
    <source>
        <dbReference type="ARBA" id="ARBA00022825"/>
    </source>
</evidence>
<evidence type="ECO:0000256" key="6">
    <source>
        <dbReference type="PIRSR" id="PIRSR028757-1"/>
    </source>
</evidence>
<keyword evidence="3" id="KW-0645">Protease</keyword>
<dbReference type="InterPro" id="IPR029062">
    <property type="entry name" value="Class_I_gatase-like"/>
</dbReference>
<dbReference type="CDD" id="cd07025">
    <property type="entry name" value="Peptidase_S66"/>
    <property type="match status" value="1"/>
</dbReference>
<dbReference type="PANTHER" id="PTHR30237:SF2">
    <property type="entry name" value="MUREIN TETRAPEPTIDE CARBOXYPEPTIDASE"/>
    <property type="match status" value="1"/>
</dbReference>
<dbReference type="AlphaFoldDB" id="A0A290Z760"/>
<feature type="domain" description="LD-carboxypeptidase C-terminal" evidence="8">
    <location>
        <begin position="171"/>
        <end position="274"/>
    </location>
</feature>
<dbReference type="SUPFAM" id="SSF141986">
    <property type="entry name" value="LD-carboxypeptidase A C-terminal domain-like"/>
    <property type="match status" value="1"/>
</dbReference>
<keyword evidence="4" id="KW-0378">Hydrolase</keyword>
<dbReference type="Proteomes" id="UP000218505">
    <property type="component" value="Chromosome"/>
</dbReference>
<proteinExistence type="inferred from homology"/>
<feature type="active site" description="Charge relay system" evidence="6">
    <location>
        <position position="194"/>
    </location>
</feature>
<dbReference type="KEGG" id="apre:CNX65_17530"/>
<keyword evidence="10" id="KW-1185">Reference proteome</keyword>
<keyword evidence="2" id="KW-0121">Carboxypeptidase</keyword>
<evidence type="ECO:0000256" key="3">
    <source>
        <dbReference type="ARBA" id="ARBA00022670"/>
    </source>
</evidence>
<dbReference type="EMBL" id="CP023445">
    <property type="protein sequence ID" value="ATE54860.1"/>
    <property type="molecule type" value="Genomic_DNA"/>
</dbReference>
<comment type="similarity">
    <text evidence="1">Belongs to the peptidase S66 family.</text>
</comment>
<evidence type="ECO:0000259" key="7">
    <source>
        <dbReference type="Pfam" id="PF02016"/>
    </source>
</evidence>